<keyword evidence="2" id="KW-0547">Nucleotide-binding</keyword>
<dbReference type="PRINTS" id="PR00364">
    <property type="entry name" value="DISEASERSIST"/>
</dbReference>
<dbReference type="InterPro" id="IPR027417">
    <property type="entry name" value="P-loop_NTPase"/>
</dbReference>
<dbReference type="SUPFAM" id="SSF52540">
    <property type="entry name" value="P-loop containing nucleoside triphosphate hydrolases"/>
    <property type="match status" value="1"/>
</dbReference>
<dbReference type="EMBL" id="JBHSBN010000027">
    <property type="protein sequence ID" value="MFC4109691.1"/>
    <property type="molecule type" value="Genomic_DNA"/>
</dbReference>
<dbReference type="SMART" id="SM00028">
    <property type="entry name" value="TPR"/>
    <property type="match status" value="5"/>
</dbReference>
<dbReference type="InterPro" id="IPR019734">
    <property type="entry name" value="TPR_rpt"/>
</dbReference>
<reference evidence="3" key="1">
    <citation type="journal article" date="2019" name="Int. J. Syst. Evol. Microbiol.">
        <title>The Global Catalogue of Microorganisms (GCM) 10K type strain sequencing project: providing services to taxonomists for standard genome sequencing and annotation.</title>
        <authorList>
            <consortium name="The Broad Institute Genomics Platform"/>
            <consortium name="The Broad Institute Genome Sequencing Center for Infectious Disease"/>
            <person name="Wu L."/>
            <person name="Ma J."/>
        </authorList>
    </citation>
    <scope>NUCLEOTIDE SEQUENCE [LARGE SCALE GENOMIC DNA]</scope>
    <source>
        <strain evidence="3">2902at01</strain>
    </source>
</reference>
<dbReference type="RefSeq" id="WP_377551394.1">
    <property type="nucleotide sequence ID" value="NZ_JBHSBN010000027.1"/>
</dbReference>
<organism evidence="2 3">
    <name type="scientific">Micromonospora zhanjiangensis</name>
    <dbReference type="NCBI Taxonomy" id="1522057"/>
    <lineage>
        <taxon>Bacteria</taxon>
        <taxon>Bacillati</taxon>
        <taxon>Actinomycetota</taxon>
        <taxon>Actinomycetes</taxon>
        <taxon>Micromonosporales</taxon>
        <taxon>Micromonosporaceae</taxon>
        <taxon>Micromonospora</taxon>
    </lineage>
</organism>
<dbReference type="Gene3D" id="3.40.50.300">
    <property type="entry name" value="P-loop containing nucleotide triphosphate hydrolases"/>
    <property type="match status" value="1"/>
</dbReference>
<sequence>MDSSSASGGAREPVPDPGGAQSPKEFGQALRTLRERWAKLAIDRMRDPRSKQCWKELRRESIQAFECGIRQPATEAEVYEFIRCFVCACLRGEPEVEVSAQVTRWQNAWRQIAQLPTPITRPHVPHEVPAPSARVFAGRTAELATLEQLLPGAPGGFLSVVITGTAGIGKTTLALYWAHLAARWFPDGQLYVDLHGYGDAAEPLTPAAALSQLLRSLDVPDEEIPTGQAELEVRFRTETADRQLLLILDNARDASHVRSLLPGVSNSRAIITSRRVLPGLGAHLLQLGLLDREDAASLLTGTIGVQRAAAEPEAVVALADLCARLPLALSVAGDGLAARPAIPVSDAVAELADERERLDGLAAGDHADIRRVLDWSFGSLAPEQAQLLTLLGLHEAPELSSTIAAVIARVHPATARRLLRGLVDASMIEQLPGGRFRFHDLLRIYAGELAERHIDADERNAAVRGLLQWYLAAADTTDRLFAPERRRVPVQVDQDIPLPAMTNATDAFAWCDTERPNFIPIARQAVRHGFDDVAWQLAATLGEYFYLRNRWSELLAVHEVVLPSAQRLGGQAECWILINLGLACVEADRPLDAITYCAQAIAATQREHDFFGEALAGNNLGLAYLKLHRWDEAKDALDRSLTLFREIDVKWGEAHALRNLGRVQSARGQWQEAVDLLTRAGVLHRETGNRAVEGWALHDVGLAHAAAGDWSSAVATYRESLTLHDEVGDRLAAAITLDDMGTALQRLGESTEAVHRWQQALAIFETLAHPRATGVRERLGT</sequence>
<dbReference type="PANTHER" id="PTHR47691:SF3">
    <property type="entry name" value="HTH-TYPE TRANSCRIPTIONAL REGULATOR RV0890C-RELATED"/>
    <property type="match status" value="1"/>
</dbReference>
<name>A0ABV8KVN7_9ACTN</name>
<proteinExistence type="predicted"/>
<evidence type="ECO:0000313" key="3">
    <source>
        <dbReference type="Proteomes" id="UP001595868"/>
    </source>
</evidence>
<comment type="caution">
    <text evidence="2">The sequence shown here is derived from an EMBL/GenBank/DDBJ whole genome shotgun (WGS) entry which is preliminary data.</text>
</comment>
<evidence type="ECO:0000313" key="2">
    <source>
        <dbReference type="EMBL" id="MFC4109691.1"/>
    </source>
</evidence>
<evidence type="ECO:0000256" key="1">
    <source>
        <dbReference type="SAM" id="MobiDB-lite"/>
    </source>
</evidence>
<gene>
    <name evidence="2" type="ORF">ACFOX0_27630</name>
</gene>
<accession>A0ABV8KVN7</accession>
<protein>
    <submittedName>
        <fullName evidence="2">ATP-binding protein</fullName>
    </submittedName>
</protein>
<dbReference type="Proteomes" id="UP001595868">
    <property type="component" value="Unassembled WGS sequence"/>
</dbReference>
<dbReference type="InterPro" id="IPR011990">
    <property type="entry name" value="TPR-like_helical_dom_sf"/>
</dbReference>
<feature type="region of interest" description="Disordered" evidence="1">
    <location>
        <begin position="1"/>
        <end position="26"/>
    </location>
</feature>
<dbReference type="PANTHER" id="PTHR47691">
    <property type="entry name" value="REGULATOR-RELATED"/>
    <property type="match status" value="1"/>
</dbReference>
<dbReference type="GO" id="GO:0005524">
    <property type="term" value="F:ATP binding"/>
    <property type="evidence" value="ECO:0007669"/>
    <property type="project" value="UniProtKB-KW"/>
</dbReference>
<dbReference type="Gene3D" id="1.25.40.10">
    <property type="entry name" value="Tetratricopeptide repeat domain"/>
    <property type="match status" value="1"/>
</dbReference>
<keyword evidence="2" id="KW-0067">ATP-binding</keyword>
<keyword evidence="3" id="KW-1185">Reference proteome</keyword>
<dbReference type="Pfam" id="PF13424">
    <property type="entry name" value="TPR_12"/>
    <property type="match status" value="2"/>
</dbReference>
<dbReference type="SUPFAM" id="SSF48452">
    <property type="entry name" value="TPR-like"/>
    <property type="match status" value="1"/>
</dbReference>